<keyword evidence="3" id="KW-0813">Transport</keyword>
<feature type="transmembrane region" description="Helical" evidence="8">
    <location>
        <begin position="206"/>
        <end position="223"/>
    </location>
</feature>
<dbReference type="FunFam" id="1.10.3470.10:FF:000001">
    <property type="entry name" value="Vitamin B12 ABC transporter permease BtuC"/>
    <property type="match status" value="1"/>
</dbReference>
<evidence type="ECO:0000256" key="1">
    <source>
        <dbReference type="ARBA" id="ARBA00004651"/>
    </source>
</evidence>
<feature type="transmembrane region" description="Helical" evidence="8">
    <location>
        <begin position="132"/>
        <end position="149"/>
    </location>
</feature>
<dbReference type="InterPro" id="IPR037294">
    <property type="entry name" value="ABC_BtuC-like"/>
</dbReference>
<feature type="transmembrane region" description="Helical" evidence="8">
    <location>
        <begin position="101"/>
        <end position="120"/>
    </location>
</feature>
<name>A0A6J6X0U6_9ZZZZ</name>
<protein>
    <submittedName>
        <fullName evidence="9">Unannotated protein</fullName>
    </submittedName>
</protein>
<dbReference type="SUPFAM" id="SSF81345">
    <property type="entry name" value="ABC transporter involved in vitamin B12 uptake, BtuC"/>
    <property type="match status" value="1"/>
</dbReference>
<gene>
    <name evidence="9" type="ORF">UFOPK2958_01020</name>
</gene>
<feature type="transmembrane region" description="Helical" evidence="8">
    <location>
        <begin position="72"/>
        <end position="89"/>
    </location>
</feature>
<comment type="subcellular location">
    <subcellularLocation>
        <location evidence="1">Cell membrane</location>
        <topology evidence="1">Multi-pass membrane protein</topology>
    </subcellularLocation>
</comment>
<feature type="transmembrane region" description="Helical" evidence="8">
    <location>
        <begin position="288"/>
        <end position="309"/>
    </location>
</feature>
<dbReference type="AlphaFoldDB" id="A0A6J6X0U6"/>
<feature type="transmembrane region" description="Helical" evidence="8">
    <location>
        <begin position="181"/>
        <end position="199"/>
    </location>
</feature>
<dbReference type="Pfam" id="PF01032">
    <property type="entry name" value="FecCD"/>
    <property type="match status" value="1"/>
</dbReference>
<evidence type="ECO:0000313" key="9">
    <source>
        <dbReference type="EMBL" id="CAB4788994.1"/>
    </source>
</evidence>
<proteinExistence type="inferred from homology"/>
<evidence type="ECO:0000256" key="8">
    <source>
        <dbReference type="SAM" id="Phobius"/>
    </source>
</evidence>
<evidence type="ECO:0000256" key="4">
    <source>
        <dbReference type="ARBA" id="ARBA00022475"/>
    </source>
</evidence>
<feature type="transmembrane region" description="Helical" evidence="8">
    <location>
        <begin position="243"/>
        <end position="276"/>
    </location>
</feature>
<dbReference type="PANTHER" id="PTHR30472:SF25">
    <property type="entry name" value="ABC TRANSPORTER PERMEASE PROTEIN MJ0876-RELATED"/>
    <property type="match status" value="1"/>
</dbReference>
<dbReference type="GO" id="GO:0005886">
    <property type="term" value="C:plasma membrane"/>
    <property type="evidence" value="ECO:0007669"/>
    <property type="project" value="UniProtKB-SubCell"/>
</dbReference>
<keyword evidence="7 8" id="KW-0472">Membrane</keyword>
<organism evidence="9">
    <name type="scientific">freshwater metagenome</name>
    <dbReference type="NCBI Taxonomy" id="449393"/>
    <lineage>
        <taxon>unclassified sequences</taxon>
        <taxon>metagenomes</taxon>
        <taxon>ecological metagenomes</taxon>
    </lineage>
</organism>
<dbReference type="Gene3D" id="1.10.3470.10">
    <property type="entry name" value="ABC transporter involved in vitamin B12 uptake, BtuC"/>
    <property type="match status" value="1"/>
</dbReference>
<feature type="transmembrane region" description="Helical" evidence="8">
    <location>
        <begin position="156"/>
        <end position="175"/>
    </location>
</feature>
<evidence type="ECO:0000256" key="6">
    <source>
        <dbReference type="ARBA" id="ARBA00022989"/>
    </source>
</evidence>
<dbReference type="EMBL" id="CAFAAB010000119">
    <property type="protein sequence ID" value="CAB4788994.1"/>
    <property type="molecule type" value="Genomic_DNA"/>
</dbReference>
<dbReference type="GO" id="GO:0022857">
    <property type="term" value="F:transmembrane transporter activity"/>
    <property type="evidence" value="ECO:0007669"/>
    <property type="project" value="InterPro"/>
</dbReference>
<sequence length="341" mass="34893">MKSSSTRSRILTVTALGFVALFGAMVVGVGVGPLSMSWGHIIGDVASHLGLGHSTLDSLQSTVLWQLRAPRLVLGLLAGAMLAVAGGTYQGVFRNPLADPYLLGVAAGAGLGATVAIVQIGDGLSTPAWTPWLAFAGALIAVSLTWAVGGRGTSASLVLAGVAISSLLTSAQTFVQQSSHSSIARVYIWLLGSLGGASWHSVWMTLPYVVVCIIICVASAGALDVMSVGDAESRSLGLPVERVRLVVVAAASLGTAAVVSSVGLIGFVGIIVPHFVRLLVGSSYRHILPLSALIGATFLVLTDTVARTVVSPSELPLGVITALIGAPMFVLLLRARRESLT</sequence>
<keyword evidence="5 8" id="KW-0812">Transmembrane</keyword>
<keyword evidence="4" id="KW-1003">Cell membrane</keyword>
<evidence type="ECO:0000256" key="3">
    <source>
        <dbReference type="ARBA" id="ARBA00022448"/>
    </source>
</evidence>
<feature type="transmembrane region" description="Helical" evidence="8">
    <location>
        <begin position="315"/>
        <end position="333"/>
    </location>
</feature>
<dbReference type="GO" id="GO:0033214">
    <property type="term" value="P:siderophore-iron import into cell"/>
    <property type="evidence" value="ECO:0007669"/>
    <property type="project" value="TreeGrafter"/>
</dbReference>
<reference evidence="9" key="1">
    <citation type="submission" date="2020-05" db="EMBL/GenBank/DDBJ databases">
        <authorList>
            <person name="Chiriac C."/>
            <person name="Salcher M."/>
            <person name="Ghai R."/>
            <person name="Kavagutti S V."/>
        </authorList>
    </citation>
    <scope>NUCLEOTIDE SEQUENCE</scope>
</reference>
<accession>A0A6J6X0U6</accession>
<evidence type="ECO:0000256" key="7">
    <source>
        <dbReference type="ARBA" id="ARBA00023136"/>
    </source>
</evidence>
<comment type="similarity">
    <text evidence="2">Belongs to the binding-protein-dependent transport system permease family. FecCD subfamily.</text>
</comment>
<keyword evidence="6 8" id="KW-1133">Transmembrane helix</keyword>
<evidence type="ECO:0000256" key="2">
    <source>
        <dbReference type="ARBA" id="ARBA00007935"/>
    </source>
</evidence>
<evidence type="ECO:0000256" key="5">
    <source>
        <dbReference type="ARBA" id="ARBA00022692"/>
    </source>
</evidence>
<dbReference type="CDD" id="cd06550">
    <property type="entry name" value="TM_ABC_iron-siderophores_like"/>
    <property type="match status" value="1"/>
</dbReference>
<dbReference type="PANTHER" id="PTHR30472">
    <property type="entry name" value="FERRIC ENTEROBACTIN TRANSPORT SYSTEM PERMEASE PROTEIN"/>
    <property type="match status" value="1"/>
</dbReference>
<dbReference type="InterPro" id="IPR000522">
    <property type="entry name" value="ABC_transptr_permease_BtuC"/>
</dbReference>